<dbReference type="VEuPathDB" id="TrichDB:TVAGG3_0411390"/>
<dbReference type="GO" id="GO:0003735">
    <property type="term" value="F:structural constituent of ribosome"/>
    <property type="evidence" value="ECO:0000318"/>
    <property type="project" value="GO_Central"/>
</dbReference>
<dbReference type="PDB" id="5XYI">
    <property type="method" value="EM"/>
    <property type="resolution" value="3.35 A"/>
    <property type="chains" value="Z=1-115"/>
</dbReference>
<dbReference type="EMDB" id="EMD-6788"/>
<dbReference type="SMR" id="A2ER97"/>
<sequence>MSAKGGARKKWTKATNKEKREWAVIITPEQAADMVKSVPKNKVISAGKLAERYKISLTCARKALEALTAEGKIVPVINGHDLKCYGPHPDHVVEKVEEVKEETKKPAGKKGGKKQ</sequence>
<dbReference type="KEGG" id="tva:4762715"/>
<keyword evidence="2 4" id="KW-0689">Ribosomal protein</keyword>
<dbReference type="STRING" id="5722.A2ER97"/>
<gene>
    <name evidence="5" type="ORF">TVAG_226630</name>
</gene>
<dbReference type="Gene3D" id="3.30.63.20">
    <property type="match status" value="1"/>
</dbReference>
<evidence type="ECO:0000313" key="6">
    <source>
        <dbReference type="Proteomes" id="UP000001542"/>
    </source>
</evidence>
<dbReference type="FunCoup" id="A2ER97">
    <property type="interactions" value="638"/>
</dbReference>
<dbReference type="Pfam" id="PF03297">
    <property type="entry name" value="Ribosomal_S25"/>
    <property type="match status" value="1"/>
</dbReference>
<reference evidence="5" key="2">
    <citation type="journal article" date="2007" name="Science">
        <title>Draft genome sequence of the sexually transmitted pathogen Trichomonas vaginalis.</title>
        <authorList>
            <person name="Carlton J.M."/>
            <person name="Hirt R.P."/>
            <person name="Silva J.C."/>
            <person name="Delcher A.L."/>
            <person name="Schatz M."/>
            <person name="Zhao Q."/>
            <person name="Wortman J.R."/>
            <person name="Bidwell S.L."/>
            <person name="Alsmark U.C.M."/>
            <person name="Besteiro S."/>
            <person name="Sicheritz-Ponten T."/>
            <person name="Noel C.J."/>
            <person name="Dacks J.B."/>
            <person name="Foster P.G."/>
            <person name="Simillion C."/>
            <person name="Van de Peer Y."/>
            <person name="Miranda-Saavedra D."/>
            <person name="Barton G.J."/>
            <person name="Westrop G.D."/>
            <person name="Mueller S."/>
            <person name="Dessi D."/>
            <person name="Fiori P.L."/>
            <person name="Ren Q."/>
            <person name="Paulsen I."/>
            <person name="Zhang H."/>
            <person name="Bastida-Corcuera F.D."/>
            <person name="Simoes-Barbosa A."/>
            <person name="Brown M.T."/>
            <person name="Hayes R.D."/>
            <person name="Mukherjee M."/>
            <person name="Okumura C.Y."/>
            <person name="Schneider R."/>
            <person name="Smith A.J."/>
            <person name="Vanacova S."/>
            <person name="Villalvazo M."/>
            <person name="Haas B.J."/>
            <person name="Pertea M."/>
            <person name="Feldblyum T.V."/>
            <person name="Utterback T.R."/>
            <person name="Shu C.L."/>
            <person name="Osoegawa K."/>
            <person name="de Jong P.J."/>
            <person name="Hrdy I."/>
            <person name="Horvathova L."/>
            <person name="Zubacova Z."/>
            <person name="Dolezal P."/>
            <person name="Malik S.B."/>
            <person name="Logsdon J.M. Jr."/>
            <person name="Henze K."/>
            <person name="Gupta A."/>
            <person name="Wang C.C."/>
            <person name="Dunne R.L."/>
            <person name="Upcroft J.A."/>
            <person name="Upcroft P."/>
            <person name="White O."/>
            <person name="Salzberg S.L."/>
            <person name="Tang P."/>
            <person name="Chiu C.-H."/>
            <person name="Lee Y.-S."/>
            <person name="Embley T.M."/>
            <person name="Coombs G.H."/>
            <person name="Mottram J.C."/>
            <person name="Tachezy J."/>
            <person name="Fraser-Liggett C.M."/>
            <person name="Johnson P.J."/>
        </authorList>
    </citation>
    <scope>NUCLEOTIDE SEQUENCE [LARGE SCALE GENOMIC DNA]</scope>
    <source>
        <strain evidence="5">G3</strain>
    </source>
</reference>
<dbReference type="InterPro" id="IPR004977">
    <property type="entry name" value="Ribosomal_eS25"/>
</dbReference>
<organism evidence="5 6">
    <name type="scientific">Trichomonas vaginalis (strain ATCC PRA-98 / G3)</name>
    <dbReference type="NCBI Taxonomy" id="412133"/>
    <lineage>
        <taxon>Eukaryota</taxon>
        <taxon>Metamonada</taxon>
        <taxon>Parabasalia</taxon>
        <taxon>Trichomonadida</taxon>
        <taxon>Trichomonadidae</taxon>
        <taxon>Trichomonas</taxon>
    </lineage>
</organism>
<comment type="similarity">
    <text evidence="1 4">Belongs to the eukaryotic ribosomal protein eS25 family.</text>
</comment>
<dbReference type="Proteomes" id="UP000001542">
    <property type="component" value="Unassembled WGS sequence"/>
</dbReference>
<reference evidence="5" key="1">
    <citation type="submission" date="2006-10" db="EMBL/GenBank/DDBJ databases">
        <authorList>
            <person name="Amadeo P."/>
            <person name="Zhao Q."/>
            <person name="Wortman J."/>
            <person name="Fraser-Liggett C."/>
            <person name="Carlton J."/>
        </authorList>
    </citation>
    <scope>NUCLEOTIDE SEQUENCE</scope>
    <source>
        <strain evidence="5">G3</strain>
    </source>
</reference>
<protein>
    <recommendedName>
        <fullName evidence="4">40S ribosomal protein S25</fullName>
    </recommendedName>
</protein>
<evidence type="ECO:0000256" key="1">
    <source>
        <dbReference type="ARBA" id="ARBA00009106"/>
    </source>
</evidence>
<dbReference type="PANTHER" id="PTHR12850">
    <property type="entry name" value="40S RIBOSOMAL PROTEIN S25"/>
    <property type="match status" value="1"/>
</dbReference>
<dbReference type="RefSeq" id="XP_001317073.1">
    <property type="nucleotide sequence ID" value="XM_001317038.1"/>
</dbReference>
<evidence type="ECO:0000256" key="4">
    <source>
        <dbReference type="RuleBase" id="RU366057"/>
    </source>
</evidence>
<keyword evidence="3 4" id="KW-0687">Ribonucleoprotein</keyword>
<accession>A2ER97</accession>
<evidence type="ECO:0000256" key="3">
    <source>
        <dbReference type="ARBA" id="ARBA00023274"/>
    </source>
</evidence>
<dbReference type="VEuPathDB" id="TrichDB:TVAG_226630"/>
<evidence type="ECO:0000313" key="5">
    <source>
        <dbReference type="EMBL" id="EAY04850.1"/>
    </source>
</evidence>
<keyword evidence="6" id="KW-1185">Reference proteome</keyword>
<dbReference type="FunFam" id="3.30.63.20:FF:000005">
    <property type="entry name" value="Uncharacterized protein"/>
    <property type="match status" value="1"/>
</dbReference>
<dbReference type="PDBsum" id="5XYI"/>
<dbReference type="AlphaFoldDB" id="A2ER97"/>
<dbReference type="OrthoDB" id="10263513at2759"/>
<name>A2ER97_TRIV3</name>
<dbReference type="EMBL" id="DS113464">
    <property type="protein sequence ID" value="EAY04850.1"/>
    <property type="molecule type" value="Genomic_DNA"/>
</dbReference>
<proteinExistence type="evidence at protein level"/>
<reference evidence="7" key="3">
    <citation type="journal article" date="2017" name="Cell Res.">
        <title>Cryo-EM structures of the 80S ribosomes from human parasites Trichomonas vaginalis and Toxoplasma gondii.</title>
        <authorList>
            <person name="Li Z."/>
            <person name="Guo Q."/>
            <person name="Zheng L."/>
            <person name="Ji Y."/>
            <person name="Xie Y.T."/>
            <person name="Lai D.H."/>
            <person name="Lun Z.R."/>
            <person name="Suo X."/>
            <person name="Gao N."/>
        </authorList>
    </citation>
    <scope>STRUCTURE BY ELECTRON MICROSCOPY (3.35 ANGSTROMS)</scope>
</reference>
<evidence type="ECO:0007829" key="7">
    <source>
        <dbReference type="PDB" id="5XYI"/>
    </source>
</evidence>
<keyword evidence="7" id="KW-0002">3D-structure</keyword>
<dbReference type="SUPFAM" id="SSF46785">
    <property type="entry name" value="Winged helix' DNA-binding domain"/>
    <property type="match status" value="1"/>
</dbReference>
<dbReference type="InParanoid" id="A2ER97"/>
<dbReference type="InterPro" id="IPR036390">
    <property type="entry name" value="WH_DNA-bd_sf"/>
</dbReference>
<dbReference type="GO" id="GO:0022627">
    <property type="term" value="C:cytosolic small ribosomal subunit"/>
    <property type="evidence" value="ECO:0000318"/>
    <property type="project" value="GO_Central"/>
</dbReference>
<evidence type="ECO:0000256" key="2">
    <source>
        <dbReference type="ARBA" id="ARBA00022980"/>
    </source>
</evidence>